<protein>
    <submittedName>
        <fullName evidence="1">Uncharacterized protein</fullName>
    </submittedName>
</protein>
<keyword evidence="2" id="KW-1185">Reference proteome</keyword>
<proteinExistence type="predicted"/>
<evidence type="ECO:0000313" key="2">
    <source>
        <dbReference type="Proteomes" id="UP000092444"/>
    </source>
</evidence>
<organism evidence="1 2">
    <name type="scientific">Glossina morsitans morsitans</name>
    <name type="common">Savannah tsetse fly</name>
    <dbReference type="NCBI Taxonomy" id="37546"/>
    <lineage>
        <taxon>Eukaryota</taxon>
        <taxon>Metazoa</taxon>
        <taxon>Ecdysozoa</taxon>
        <taxon>Arthropoda</taxon>
        <taxon>Hexapoda</taxon>
        <taxon>Insecta</taxon>
        <taxon>Pterygota</taxon>
        <taxon>Neoptera</taxon>
        <taxon>Endopterygota</taxon>
        <taxon>Diptera</taxon>
        <taxon>Brachycera</taxon>
        <taxon>Muscomorpha</taxon>
        <taxon>Hippoboscoidea</taxon>
        <taxon>Glossinidae</taxon>
        <taxon>Glossina</taxon>
    </lineage>
</organism>
<reference evidence="1" key="1">
    <citation type="submission" date="2020-05" db="UniProtKB">
        <authorList>
            <consortium name="EnsemblMetazoa"/>
        </authorList>
    </citation>
    <scope>IDENTIFICATION</scope>
    <source>
        <strain evidence="1">Yale</strain>
    </source>
</reference>
<dbReference type="EnsemblMetazoa" id="GMOY001928-RA">
    <property type="protein sequence ID" value="GMOY001928-PA"/>
    <property type="gene ID" value="GMOY001928"/>
</dbReference>
<dbReference type="Proteomes" id="UP000092444">
    <property type="component" value="Unassembled WGS sequence"/>
</dbReference>
<sequence>MGYLIEFNLESSEPTAEYIFWPEEYTTDGTERLLVVQGKHETATTLRQSQGINV</sequence>
<dbReference type="VEuPathDB" id="VectorBase:GMOY001928"/>
<evidence type="ECO:0000313" key="1">
    <source>
        <dbReference type="EnsemblMetazoa" id="GMOY001928-PA"/>
    </source>
</evidence>
<name>A0A1B0FE70_GLOMM</name>
<dbReference type="AlphaFoldDB" id="A0A1B0FE70"/>
<accession>A0A1B0FE70</accession>
<dbReference type="EMBL" id="CCAG010016777">
    <property type="status" value="NOT_ANNOTATED_CDS"/>
    <property type="molecule type" value="Genomic_DNA"/>
</dbReference>